<dbReference type="AlphaFoldDB" id="A0A5C1AM80"/>
<evidence type="ECO:0000313" key="2">
    <source>
        <dbReference type="Proteomes" id="UP000324974"/>
    </source>
</evidence>
<name>A0A5C1AM80_9BACT</name>
<dbReference type="Proteomes" id="UP000324974">
    <property type="component" value="Chromosome"/>
</dbReference>
<proteinExistence type="predicted"/>
<protein>
    <submittedName>
        <fullName evidence="1">Uncharacterized protein</fullName>
    </submittedName>
</protein>
<sequence>MPLSLREQEEQNVLAAHHAKKAQRERERIDRLKAITIAKLRGRLAIAGKKPPK</sequence>
<gene>
    <name evidence="1" type="ORF">PX52LOC_07623</name>
</gene>
<reference evidence="2" key="1">
    <citation type="submission" date="2019-08" db="EMBL/GenBank/DDBJ databases">
        <title>Limnoglobus roseus gen. nov., sp. nov., a novel freshwater planctomycete with a giant genome from the family Gemmataceae.</title>
        <authorList>
            <person name="Kulichevskaya I.S."/>
            <person name="Naumoff D.G."/>
            <person name="Miroshnikov K."/>
            <person name="Ivanova A."/>
            <person name="Philippov D.A."/>
            <person name="Hakobyan A."/>
            <person name="Rijpstra I.C."/>
            <person name="Sinninghe Damste J.S."/>
            <person name="Liesack W."/>
            <person name="Dedysh S.N."/>
        </authorList>
    </citation>
    <scope>NUCLEOTIDE SEQUENCE [LARGE SCALE GENOMIC DNA]</scope>
    <source>
        <strain evidence="2">PX52</strain>
    </source>
</reference>
<organism evidence="1 2">
    <name type="scientific">Limnoglobus roseus</name>
    <dbReference type="NCBI Taxonomy" id="2598579"/>
    <lineage>
        <taxon>Bacteria</taxon>
        <taxon>Pseudomonadati</taxon>
        <taxon>Planctomycetota</taxon>
        <taxon>Planctomycetia</taxon>
        <taxon>Gemmatales</taxon>
        <taxon>Gemmataceae</taxon>
        <taxon>Limnoglobus</taxon>
    </lineage>
</organism>
<keyword evidence="2" id="KW-1185">Reference proteome</keyword>
<evidence type="ECO:0000313" key="1">
    <source>
        <dbReference type="EMBL" id="QEL20519.1"/>
    </source>
</evidence>
<dbReference type="EMBL" id="CP042425">
    <property type="protein sequence ID" value="QEL20519.1"/>
    <property type="molecule type" value="Genomic_DNA"/>
</dbReference>
<dbReference type="RefSeq" id="WP_168219438.1">
    <property type="nucleotide sequence ID" value="NZ_CP042425.1"/>
</dbReference>
<accession>A0A5C1AM80</accession>
<dbReference type="KEGG" id="lrs:PX52LOC_07623"/>